<evidence type="ECO:0000313" key="6">
    <source>
        <dbReference type="Proteomes" id="UP000585614"/>
    </source>
</evidence>
<evidence type="ECO:0000259" key="4">
    <source>
        <dbReference type="Pfam" id="PF08153"/>
    </source>
</evidence>
<proteinExistence type="predicted"/>
<dbReference type="InterPro" id="IPR050755">
    <property type="entry name" value="TRAFAC_YlqF/YawG_RiboMat"/>
</dbReference>
<dbReference type="EMBL" id="JACAGC010000009">
    <property type="protein sequence ID" value="KAF6344622.1"/>
    <property type="molecule type" value="Genomic_DNA"/>
</dbReference>
<keyword evidence="1" id="KW-0547">Nucleotide-binding</keyword>
<reference evidence="5 6" key="1">
    <citation type="journal article" date="2020" name="Nature">
        <title>Six reference-quality genomes reveal evolution of bat adaptations.</title>
        <authorList>
            <person name="Jebb D."/>
            <person name="Huang Z."/>
            <person name="Pippel M."/>
            <person name="Hughes G.M."/>
            <person name="Lavrichenko K."/>
            <person name="Devanna P."/>
            <person name="Winkler S."/>
            <person name="Jermiin L.S."/>
            <person name="Skirmuntt E.C."/>
            <person name="Katzourakis A."/>
            <person name="Burkitt-Gray L."/>
            <person name="Ray D.A."/>
            <person name="Sullivan K.A.M."/>
            <person name="Roscito J.G."/>
            <person name="Kirilenko B.M."/>
            <person name="Davalos L.M."/>
            <person name="Corthals A.P."/>
            <person name="Power M.L."/>
            <person name="Jones G."/>
            <person name="Ransome R.D."/>
            <person name="Dechmann D.K.N."/>
            <person name="Locatelli A.G."/>
            <person name="Puechmaille S.J."/>
            <person name="Fedrigo O."/>
            <person name="Jarvis E.D."/>
            <person name="Hiller M."/>
            <person name="Vernes S.C."/>
            <person name="Myers E.W."/>
            <person name="Teeling E.C."/>
        </authorList>
    </citation>
    <scope>NUCLEOTIDE SEQUENCE [LARGE SCALE GENOMIC DNA]</scope>
    <source>
        <strain evidence="5">MRhiFer1</strain>
        <tissue evidence="5">Lung</tissue>
    </source>
</reference>
<evidence type="ECO:0000256" key="2">
    <source>
        <dbReference type="ARBA" id="ARBA00023134"/>
    </source>
</evidence>
<name>A0A7J7X4T7_RHIFE</name>
<protein>
    <submittedName>
        <fullName evidence="5">G protein nucleolar 2</fullName>
    </submittedName>
</protein>
<evidence type="ECO:0000256" key="1">
    <source>
        <dbReference type="ARBA" id="ARBA00022741"/>
    </source>
</evidence>
<dbReference type="PANTHER" id="PTHR11089:SF9">
    <property type="entry name" value="NUCLEOLAR GTP-BINDING PROTEIN 2"/>
    <property type="match status" value="1"/>
</dbReference>
<feature type="domain" description="Nucleolar GTP-binding protein 2 N-terminal" evidence="4">
    <location>
        <begin position="43"/>
        <end position="132"/>
    </location>
</feature>
<comment type="caution">
    <text evidence="5">The sequence shown here is derived from an EMBL/GenBank/DDBJ whole genome shotgun (WGS) entry which is preliminary data.</text>
</comment>
<dbReference type="Proteomes" id="UP000585614">
    <property type="component" value="Unassembled WGS sequence"/>
</dbReference>
<feature type="compositionally biased region" description="Polar residues" evidence="3">
    <location>
        <begin position="10"/>
        <end position="22"/>
    </location>
</feature>
<feature type="region of interest" description="Disordered" evidence="3">
    <location>
        <begin position="1"/>
        <end position="33"/>
    </location>
</feature>
<evidence type="ECO:0000256" key="3">
    <source>
        <dbReference type="SAM" id="MobiDB-lite"/>
    </source>
</evidence>
<accession>A0A7J7X4T7</accession>
<dbReference type="AlphaFoldDB" id="A0A7J7X4T7"/>
<dbReference type="Pfam" id="PF08153">
    <property type="entry name" value="NGP1NT"/>
    <property type="match status" value="1"/>
</dbReference>
<organism evidence="5 6">
    <name type="scientific">Rhinolophus ferrumequinum</name>
    <name type="common">Greater horseshoe bat</name>
    <dbReference type="NCBI Taxonomy" id="59479"/>
    <lineage>
        <taxon>Eukaryota</taxon>
        <taxon>Metazoa</taxon>
        <taxon>Chordata</taxon>
        <taxon>Craniata</taxon>
        <taxon>Vertebrata</taxon>
        <taxon>Euteleostomi</taxon>
        <taxon>Mammalia</taxon>
        <taxon>Eutheria</taxon>
        <taxon>Laurasiatheria</taxon>
        <taxon>Chiroptera</taxon>
        <taxon>Yinpterochiroptera</taxon>
        <taxon>Rhinolophoidea</taxon>
        <taxon>Rhinolophidae</taxon>
        <taxon>Rhinolophinae</taxon>
        <taxon>Rhinolophus</taxon>
    </lineage>
</organism>
<evidence type="ECO:0000313" key="5">
    <source>
        <dbReference type="EMBL" id="KAF6344622.1"/>
    </source>
</evidence>
<dbReference type="GO" id="GO:0005730">
    <property type="term" value="C:nucleolus"/>
    <property type="evidence" value="ECO:0007669"/>
    <property type="project" value="TreeGrafter"/>
</dbReference>
<dbReference type="InterPro" id="IPR012971">
    <property type="entry name" value="NOG2_N_dom"/>
</dbReference>
<dbReference type="GO" id="GO:0005525">
    <property type="term" value="F:GTP binding"/>
    <property type="evidence" value="ECO:0007669"/>
    <property type="project" value="UniProtKB-KW"/>
</dbReference>
<gene>
    <name evidence="5" type="ORF">mRhiFer1_005819</name>
</gene>
<keyword evidence="2" id="KW-0342">GTP-binding</keyword>
<dbReference type="PANTHER" id="PTHR11089">
    <property type="entry name" value="GTP-BINDING PROTEIN-RELATED"/>
    <property type="match status" value="1"/>
</dbReference>
<sequence length="170" mass="19850">MVKPKYKGRSTINPSKASTNPDRVQGAGGQNMRDRATIRRLNMYRQKERRNNRGKVIKPLQYQSTVASGTVARVEPNIKWFGNTRVIKQSSLQKFQEEMDTVMKDPYKVVMKQSKLPMSLLHDRIQPHVRWRAPWQWNFFGKRHAYTLPNLSFAFPLENSNFNAVLLSFP</sequence>